<protein>
    <submittedName>
        <fullName evidence="2">YncE family protein</fullName>
    </submittedName>
</protein>
<dbReference type="SUPFAM" id="SSF51004">
    <property type="entry name" value="C-terminal (heme d1) domain of cytochrome cd1-nitrite reductase"/>
    <property type="match status" value="1"/>
</dbReference>
<proteinExistence type="predicted"/>
<sequence length="354" mass="37453">MRNKAALCGVIALSLGACSGEVEEFFKSAPLGTAEVRQGTPEAGWDTGAREGAALFVANKRGNTLSKIDLDTGEEVLRLDSCTNPHELATSPDGNHVALACYGGTTVDIFATSDLSRVASIELGDNARPHGIVWHSTGDIYATAEGRQSIVWIHEPLGKQETFEYATGKEGSHMLVVSPDATTAWTTDLGSRTVTRIDLEAETAPLSVTVGEEPEGIALSPDGEALWVSARGSNQAFELDPETMEVRHTIDTGAFPLRLAIRPQGDVAVTSDLADGGLTVIDLATARVVRSIAVSSAEEAQDRFQVTILWSDDGERIYVAETASNTVAEVDYATGEVLRRLPTGEGGDGMAILP</sequence>
<evidence type="ECO:0000313" key="3">
    <source>
        <dbReference type="Proteomes" id="UP000635384"/>
    </source>
</evidence>
<dbReference type="InterPro" id="IPR011048">
    <property type="entry name" value="Haem_d1_sf"/>
</dbReference>
<feature type="chain" id="PRO_5045400596" evidence="1">
    <location>
        <begin position="20"/>
        <end position="354"/>
    </location>
</feature>
<organism evidence="2 3">
    <name type="scientific">Erythrobacter rubeus</name>
    <dbReference type="NCBI Taxonomy" id="2760803"/>
    <lineage>
        <taxon>Bacteria</taxon>
        <taxon>Pseudomonadati</taxon>
        <taxon>Pseudomonadota</taxon>
        <taxon>Alphaproteobacteria</taxon>
        <taxon>Sphingomonadales</taxon>
        <taxon>Erythrobacteraceae</taxon>
        <taxon>Erythrobacter/Porphyrobacter group</taxon>
        <taxon>Erythrobacter</taxon>
    </lineage>
</organism>
<accession>A0ABR8KQ05</accession>
<dbReference type="InterPro" id="IPR019405">
    <property type="entry name" value="Lactonase_7-beta_prop"/>
</dbReference>
<dbReference type="Pfam" id="PF10282">
    <property type="entry name" value="Lactonase"/>
    <property type="match status" value="1"/>
</dbReference>
<dbReference type="InterPro" id="IPR015943">
    <property type="entry name" value="WD40/YVTN_repeat-like_dom_sf"/>
</dbReference>
<name>A0ABR8KQ05_9SPHN</name>
<comment type="caution">
    <text evidence="2">The sequence shown here is derived from an EMBL/GenBank/DDBJ whole genome shotgun (WGS) entry which is preliminary data.</text>
</comment>
<dbReference type="PANTHER" id="PTHR47197">
    <property type="entry name" value="PROTEIN NIRF"/>
    <property type="match status" value="1"/>
</dbReference>
<keyword evidence="3" id="KW-1185">Reference proteome</keyword>
<dbReference type="PROSITE" id="PS51257">
    <property type="entry name" value="PROKAR_LIPOPROTEIN"/>
    <property type="match status" value="1"/>
</dbReference>
<gene>
    <name evidence="2" type="ORF">IB285_04795</name>
</gene>
<dbReference type="Gene3D" id="2.130.10.10">
    <property type="entry name" value="YVTN repeat-like/Quinoprotein amine dehydrogenase"/>
    <property type="match status" value="2"/>
</dbReference>
<dbReference type="PANTHER" id="PTHR47197:SF3">
    <property type="entry name" value="DIHYDRO-HEME D1 DEHYDROGENASE"/>
    <property type="match status" value="1"/>
</dbReference>
<dbReference type="InterPro" id="IPR051200">
    <property type="entry name" value="Host-pathogen_enzymatic-act"/>
</dbReference>
<evidence type="ECO:0000313" key="2">
    <source>
        <dbReference type="EMBL" id="MBD2841575.1"/>
    </source>
</evidence>
<dbReference type="RefSeq" id="WP_190787106.1">
    <property type="nucleotide sequence ID" value="NZ_JACXLC010000001.1"/>
</dbReference>
<reference evidence="2 3" key="1">
    <citation type="submission" date="2020-09" db="EMBL/GenBank/DDBJ databases">
        <authorList>
            <person name="Yoon J.-W."/>
        </authorList>
    </citation>
    <scope>NUCLEOTIDE SEQUENCE [LARGE SCALE GENOMIC DNA]</scope>
    <source>
        <strain evidence="2 3">KMU-140</strain>
    </source>
</reference>
<feature type="signal peptide" evidence="1">
    <location>
        <begin position="1"/>
        <end position="19"/>
    </location>
</feature>
<keyword evidence="1" id="KW-0732">Signal</keyword>
<dbReference type="Proteomes" id="UP000635384">
    <property type="component" value="Unassembled WGS sequence"/>
</dbReference>
<dbReference type="EMBL" id="JACXLC010000001">
    <property type="protein sequence ID" value="MBD2841575.1"/>
    <property type="molecule type" value="Genomic_DNA"/>
</dbReference>
<evidence type="ECO:0000256" key="1">
    <source>
        <dbReference type="SAM" id="SignalP"/>
    </source>
</evidence>